<gene>
    <name evidence="2" type="ORF">O181_031385</name>
</gene>
<dbReference type="EMBL" id="AVOT02011203">
    <property type="protein sequence ID" value="MBW0491670.1"/>
    <property type="molecule type" value="Genomic_DNA"/>
</dbReference>
<feature type="compositionally biased region" description="Low complexity" evidence="1">
    <location>
        <begin position="39"/>
        <end position="50"/>
    </location>
</feature>
<accession>A0A9Q3CXV6</accession>
<evidence type="ECO:0000313" key="2">
    <source>
        <dbReference type="EMBL" id="MBW0491670.1"/>
    </source>
</evidence>
<comment type="caution">
    <text evidence="2">The sequence shown here is derived from an EMBL/GenBank/DDBJ whole genome shotgun (WGS) entry which is preliminary data.</text>
</comment>
<feature type="compositionally biased region" description="Polar residues" evidence="1">
    <location>
        <begin position="54"/>
        <end position="63"/>
    </location>
</feature>
<feature type="region of interest" description="Disordered" evidence="1">
    <location>
        <begin position="1"/>
        <end position="63"/>
    </location>
</feature>
<reference evidence="2" key="1">
    <citation type="submission" date="2021-03" db="EMBL/GenBank/DDBJ databases">
        <title>Draft genome sequence of rust myrtle Austropuccinia psidii MF-1, a brazilian biotype.</title>
        <authorList>
            <person name="Quecine M.C."/>
            <person name="Pachon D.M.R."/>
            <person name="Bonatelli M.L."/>
            <person name="Correr F.H."/>
            <person name="Franceschini L.M."/>
            <person name="Leite T.F."/>
            <person name="Margarido G.R.A."/>
            <person name="Almeida C.A."/>
            <person name="Ferrarezi J.A."/>
            <person name="Labate C.A."/>
        </authorList>
    </citation>
    <scope>NUCLEOTIDE SEQUENCE</scope>
    <source>
        <strain evidence="2">MF-1</strain>
    </source>
</reference>
<organism evidence="2 3">
    <name type="scientific">Austropuccinia psidii MF-1</name>
    <dbReference type="NCBI Taxonomy" id="1389203"/>
    <lineage>
        <taxon>Eukaryota</taxon>
        <taxon>Fungi</taxon>
        <taxon>Dikarya</taxon>
        <taxon>Basidiomycota</taxon>
        <taxon>Pucciniomycotina</taxon>
        <taxon>Pucciniomycetes</taxon>
        <taxon>Pucciniales</taxon>
        <taxon>Sphaerophragmiaceae</taxon>
        <taxon>Austropuccinia</taxon>
    </lineage>
</organism>
<name>A0A9Q3CXV6_9BASI</name>
<evidence type="ECO:0000256" key="1">
    <source>
        <dbReference type="SAM" id="MobiDB-lite"/>
    </source>
</evidence>
<feature type="compositionally biased region" description="Polar residues" evidence="1">
    <location>
        <begin position="24"/>
        <end position="38"/>
    </location>
</feature>
<dbReference type="AlphaFoldDB" id="A0A9Q3CXV6"/>
<keyword evidence="3" id="KW-1185">Reference proteome</keyword>
<feature type="region of interest" description="Disordered" evidence="1">
    <location>
        <begin position="113"/>
        <end position="135"/>
    </location>
</feature>
<sequence>MPVLSDPTTAALGRTWAGTRSRRSPQAQTPLGPSSTVLRSRSGGPKSPSRFVSEYTQPEGQSIPNQRQLYIEQCPKLQLYTTTSGLKRSVCDLAASQAKRPCHGQIGNAALHNQANEPSDHSRIPSTVSGAQGAGSWNGASYHSVEHRTLGEPFNAVISPAFNNIKNHEDHLESSTNTLRQLASQTLQDANLPMPIDQSCLFRLDLEPPQVSAMPNGLSTLPTGHSHYPDLHTQAIVDLLTSQVGDSTFANSRNLHPFRNPQSSTATNSYGMYASVTNLPFPYPSPSSLAEDMLQGQFAANMKQYNHRHQKVSPAQLTNHYPAVAGHKQSSNVGGRSFQDASSTQGGWKLHSDADAPKIFRDLTSAKVLTEKQLILGSDPASLIESLYKLPLPLWPGPTAQVESQSGFTTLRPFQFLKKKLDRNRPIAYEHVVALFAKFFDQACKYPPGRRARDFQVSRQIKGLPIKHLIDKSSKTGKPRFTYLKILYSPTVELSRVHAKSRLKCLVEKAVYLHELSVKKISGKRPSLLEEFEFVRWLLRKCFPSHRPSVPIIGVVENYTKTIQPSAFEVAQKLVIYSMSSPTCEAADTAALSLVSLWYKEERHVPWKKNFKDDESFWTNMVQQLCLEKGFANKLTYWTE</sequence>
<proteinExistence type="predicted"/>
<protein>
    <submittedName>
        <fullName evidence="2">Uncharacterized protein</fullName>
    </submittedName>
</protein>
<dbReference type="Proteomes" id="UP000765509">
    <property type="component" value="Unassembled WGS sequence"/>
</dbReference>
<dbReference type="OrthoDB" id="2499284at2759"/>
<evidence type="ECO:0000313" key="3">
    <source>
        <dbReference type="Proteomes" id="UP000765509"/>
    </source>
</evidence>